<organism evidence="2 3">
    <name type="scientific">Hohenbuehelia grisea</name>
    <dbReference type="NCBI Taxonomy" id="104357"/>
    <lineage>
        <taxon>Eukaryota</taxon>
        <taxon>Fungi</taxon>
        <taxon>Dikarya</taxon>
        <taxon>Basidiomycota</taxon>
        <taxon>Agaricomycotina</taxon>
        <taxon>Agaricomycetes</taxon>
        <taxon>Agaricomycetidae</taxon>
        <taxon>Agaricales</taxon>
        <taxon>Pleurotineae</taxon>
        <taxon>Pleurotaceae</taxon>
        <taxon>Hohenbuehelia</taxon>
    </lineage>
</organism>
<evidence type="ECO:0000256" key="1">
    <source>
        <dbReference type="SAM" id="MobiDB-lite"/>
    </source>
</evidence>
<proteinExistence type="predicted"/>
<reference evidence="3" key="1">
    <citation type="submission" date="2024-06" db="EMBL/GenBank/DDBJ databases">
        <title>Multi-omics analyses provide insights into the biosynthesis of the anticancer antibiotic pleurotin in Hohenbuehelia grisea.</title>
        <authorList>
            <person name="Weaver J.A."/>
            <person name="Alberti F."/>
        </authorList>
    </citation>
    <scope>NUCLEOTIDE SEQUENCE [LARGE SCALE GENOMIC DNA]</scope>
    <source>
        <strain evidence="3">T-177</strain>
    </source>
</reference>
<feature type="region of interest" description="Disordered" evidence="1">
    <location>
        <begin position="1"/>
        <end position="28"/>
    </location>
</feature>
<feature type="compositionally biased region" description="Basic and acidic residues" evidence="1">
    <location>
        <begin position="11"/>
        <end position="28"/>
    </location>
</feature>
<gene>
    <name evidence="2" type="ORF">HGRIS_008117</name>
</gene>
<accession>A0ABR3J6Z5</accession>
<name>A0ABR3J6Z5_9AGAR</name>
<keyword evidence="3" id="KW-1185">Reference proteome</keyword>
<protein>
    <submittedName>
        <fullName evidence="2">Uncharacterized protein</fullName>
    </submittedName>
</protein>
<evidence type="ECO:0000313" key="2">
    <source>
        <dbReference type="EMBL" id="KAL0951425.1"/>
    </source>
</evidence>
<dbReference type="EMBL" id="JASNQZ010000011">
    <property type="protein sequence ID" value="KAL0951425.1"/>
    <property type="molecule type" value="Genomic_DNA"/>
</dbReference>
<evidence type="ECO:0000313" key="3">
    <source>
        <dbReference type="Proteomes" id="UP001556367"/>
    </source>
</evidence>
<dbReference type="Proteomes" id="UP001556367">
    <property type="component" value="Unassembled WGS sequence"/>
</dbReference>
<sequence>MEGNSTGSVVKKQEDPSDDQKPKQDVKPAVKTLNRVPRACVCCPTSNIFVAFLKLPIECV</sequence>
<comment type="caution">
    <text evidence="2">The sequence shown here is derived from an EMBL/GenBank/DDBJ whole genome shotgun (WGS) entry which is preliminary data.</text>
</comment>